<dbReference type="InterPro" id="IPR005158">
    <property type="entry name" value="BTAD"/>
</dbReference>
<accession>A0ABZ2N570</accession>
<dbReference type="InterPro" id="IPR051677">
    <property type="entry name" value="AfsR-DnrI-RedD_regulator"/>
</dbReference>
<evidence type="ECO:0000313" key="12">
    <source>
        <dbReference type="EMBL" id="WXB92861.1"/>
    </source>
</evidence>
<comment type="subcellular location">
    <subcellularLocation>
        <location evidence="1">Cytoplasm</location>
    </subcellularLocation>
</comment>
<evidence type="ECO:0000256" key="4">
    <source>
        <dbReference type="ARBA" id="ARBA00023012"/>
    </source>
</evidence>
<dbReference type="Gene3D" id="3.40.50.2300">
    <property type="match status" value="1"/>
</dbReference>
<evidence type="ECO:0000313" key="13">
    <source>
        <dbReference type="Proteomes" id="UP001387364"/>
    </source>
</evidence>
<feature type="DNA-binding region" description="OmpR/PhoB-type" evidence="9">
    <location>
        <begin position="124"/>
        <end position="237"/>
    </location>
</feature>
<keyword evidence="8" id="KW-0597">Phosphoprotein</keyword>
<dbReference type="PANTHER" id="PTHR35807">
    <property type="entry name" value="TRANSCRIPTIONAL REGULATOR REDD-RELATED"/>
    <property type="match status" value="1"/>
</dbReference>
<feature type="modified residue" description="4-aspartylphosphate" evidence="8">
    <location>
        <position position="53"/>
    </location>
</feature>
<evidence type="ECO:0000256" key="2">
    <source>
        <dbReference type="ARBA" id="ARBA00005820"/>
    </source>
</evidence>
<evidence type="ECO:0000256" key="6">
    <source>
        <dbReference type="ARBA" id="ARBA00023125"/>
    </source>
</evidence>
<dbReference type="Gene3D" id="1.10.10.10">
    <property type="entry name" value="Winged helix-like DNA-binding domain superfamily/Winged helix DNA-binding domain"/>
    <property type="match status" value="1"/>
</dbReference>
<dbReference type="EMBL" id="CP147404">
    <property type="protein sequence ID" value="WXB92861.1"/>
    <property type="molecule type" value="Genomic_DNA"/>
</dbReference>
<dbReference type="InterPro" id="IPR011990">
    <property type="entry name" value="TPR-like_helical_dom_sf"/>
</dbReference>
<dbReference type="SUPFAM" id="SSF46894">
    <property type="entry name" value="C-terminal effector domain of the bipartite response regulators"/>
    <property type="match status" value="1"/>
</dbReference>
<dbReference type="PROSITE" id="PS50110">
    <property type="entry name" value="RESPONSE_REGULATORY"/>
    <property type="match status" value="1"/>
</dbReference>
<dbReference type="SMART" id="SM01043">
    <property type="entry name" value="BTAD"/>
    <property type="match status" value="1"/>
</dbReference>
<feature type="domain" description="Response regulatory" evidence="10">
    <location>
        <begin position="2"/>
        <end position="116"/>
    </location>
</feature>
<dbReference type="InterPro" id="IPR036388">
    <property type="entry name" value="WH-like_DNA-bd_sf"/>
</dbReference>
<dbReference type="InterPro" id="IPR016032">
    <property type="entry name" value="Sig_transdc_resp-reg_C-effctor"/>
</dbReference>
<evidence type="ECO:0000259" key="10">
    <source>
        <dbReference type="PROSITE" id="PS50110"/>
    </source>
</evidence>
<dbReference type="PANTHER" id="PTHR35807:SF2">
    <property type="entry name" value="TRANSCRIPTIONAL ACTIVATOR DOMAIN"/>
    <property type="match status" value="1"/>
</dbReference>
<dbReference type="InterPro" id="IPR001867">
    <property type="entry name" value="OmpR/PhoB-type_DNA-bd"/>
</dbReference>
<dbReference type="Proteomes" id="UP001387364">
    <property type="component" value="Chromosome"/>
</dbReference>
<gene>
    <name evidence="12" type="ORF">WDJ61_16790</name>
</gene>
<keyword evidence="3" id="KW-0963">Cytoplasm</keyword>
<evidence type="ECO:0000256" key="8">
    <source>
        <dbReference type="PROSITE-ProRule" id="PRU00169"/>
    </source>
</evidence>
<evidence type="ECO:0000256" key="7">
    <source>
        <dbReference type="ARBA" id="ARBA00023163"/>
    </source>
</evidence>
<comment type="similarity">
    <text evidence="2">Belongs to the AfsR/DnrI/RedD regulatory family.</text>
</comment>
<organism evidence="12 13">
    <name type="scientific">Bacillus kandeliae</name>
    <dbReference type="NCBI Taxonomy" id="3129297"/>
    <lineage>
        <taxon>Bacteria</taxon>
        <taxon>Bacillati</taxon>
        <taxon>Bacillota</taxon>
        <taxon>Bacilli</taxon>
        <taxon>Bacillales</taxon>
        <taxon>Bacillaceae</taxon>
        <taxon>Bacillus</taxon>
    </lineage>
</organism>
<dbReference type="Pfam" id="PF03704">
    <property type="entry name" value="BTAD"/>
    <property type="match status" value="1"/>
</dbReference>
<evidence type="ECO:0000259" key="11">
    <source>
        <dbReference type="PROSITE" id="PS51755"/>
    </source>
</evidence>
<proteinExistence type="inferred from homology"/>
<evidence type="ECO:0000256" key="9">
    <source>
        <dbReference type="PROSITE-ProRule" id="PRU01091"/>
    </source>
</evidence>
<dbReference type="SMART" id="SM00448">
    <property type="entry name" value="REC"/>
    <property type="match status" value="1"/>
</dbReference>
<feature type="domain" description="OmpR/PhoB-type" evidence="11">
    <location>
        <begin position="124"/>
        <end position="237"/>
    </location>
</feature>
<dbReference type="Pfam" id="PF00072">
    <property type="entry name" value="Response_reg"/>
    <property type="match status" value="1"/>
</dbReference>
<sequence>MNIILVDDESLALDYLEKLLNKIDSFKTIRKFDDPLLAKEVILNGDVDVIFLDINLPEVNGIELAEMIIERKPDVTIVFCTAYEEYAVQAFELNALDYIVKPISIERLTKTMNRIQKNVHVETNSSNVHDDFIYMNMFQTVSIQSKDRSHIKISWRTKKAEELFLYLLQHRNQLIHKSLLIDTLWPEHDEEKVYSQLYTAVYYVRKKLKDFGEHFQLKNTSDGYILTLNNVILDVEEWTKQNQSAPPLNEETINYYTDLLTLYTGDYLQEYDYWWAESEREKYKQWWLLTTYKLAHWYDEHHQHDKALFYFSQIVHKYPEEEVACFHLMKLYHSSSHYLLVDQQYDALITFLENEFNTQPSPHITKWYIDFKKTQKQSLT</sequence>
<dbReference type="SUPFAM" id="SSF52172">
    <property type="entry name" value="CheY-like"/>
    <property type="match status" value="1"/>
</dbReference>
<evidence type="ECO:0000256" key="5">
    <source>
        <dbReference type="ARBA" id="ARBA00023015"/>
    </source>
</evidence>
<reference evidence="12 13" key="1">
    <citation type="submission" date="2024-02" db="EMBL/GenBank/DDBJ databases">
        <title>Seven novel Bacillus-like species.</title>
        <authorList>
            <person name="Liu G."/>
        </authorList>
    </citation>
    <scope>NUCLEOTIDE SEQUENCE [LARGE SCALE GENOMIC DNA]</scope>
    <source>
        <strain evidence="12 13">FJAT-52991</strain>
    </source>
</reference>
<keyword evidence="6 9" id="KW-0238">DNA-binding</keyword>
<keyword evidence="13" id="KW-1185">Reference proteome</keyword>
<dbReference type="SUPFAM" id="SSF48452">
    <property type="entry name" value="TPR-like"/>
    <property type="match status" value="1"/>
</dbReference>
<name>A0ABZ2N570_9BACI</name>
<dbReference type="Pfam" id="PF00486">
    <property type="entry name" value="Trans_reg_C"/>
    <property type="match status" value="1"/>
</dbReference>
<keyword evidence="7" id="KW-0804">Transcription</keyword>
<dbReference type="RefSeq" id="WP_338751803.1">
    <property type="nucleotide sequence ID" value="NZ_CP147404.1"/>
</dbReference>
<dbReference type="InterPro" id="IPR001789">
    <property type="entry name" value="Sig_transdc_resp-reg_receiver"/>
</dbReference>
<keyword evidence="5" id="KW-0805">Transcription regulation</keyword>
<dbReference type="PROSITE" id="PS51755">
    <property type="entry name" value="OMPR_PHOB"/>
    <property type="match status" value="1"/>
</dbReference>
<keyword evidence="4" id="KW-0902">Two-component regulatory system</keyword>
<evidence type="ECO:0000256" key="1">
    <source>
        <dbReference type="ARBA" id="ARBA00004496"/>
    </source>
</evidence>
<dbReference type="Gene3D" id="1.25.40.10">
    <property type="entry name" value="Tetratricopeptide repeat domain"/>
    <property type="match status" value="1"/>
</dbReference>
<protein>
    <submittedName>
        <fullName evidence="12">Response regulator</fullName>
    </submittedName>
</protein>
<evidence type="ECO:0000256" key="3">
    <source>
        <dbReference type="ARBA" id="ARBA00022490"/>
    </source>
</evidence>
<dbReference type="InterPro" id="IPR011006">
    <property type="entry name" value="CheY-like_superfamily"/>
</dbReference>